<accession>A0A1R1PFY8</accession>
<dbReference type="EMBL" id="LSSK01001358">
    <property type="protein sequence ID" value="OMH79925.1"/>
    <property type="molecule type" value="Genomic_DNA"/>
</dbReference>
<reference evidence="2" key="1">
    <citation type="submission" date="2017-01" db="EMBL/GenBank/DDBJ databases">
        <authorList>
            <person name="Wang Y."/>
            <person name="White M."/>
            <person name="Kvist S."/>
            <person name="Moncalvo J.-M."/>
        </authorList>
    </citation>
    <scope>NUCLEOTIDE SEQUENCE [LARGE SCALE GENOMIC DNA]</scope>
    <source>
        <strain evidence="2">COL-18-3</strain>
    </source>
</reference>
<organism evidence="1 2">
    <name type="scientific">Zancudomyces culisetae</name>
    <name type="common">Gut fungus</name>
    <name type="synonym">Smittium culisetae</name>
    <dbReference type="NCBI Taxonomy" id="1213189"/>
    <lineage>
        <taxon>Eukaryota</taxon>
        <taxon>Fungi</taxon>
        <taxon>Fungi incertae sedis</taxon>
        <taxon>Zoopagomycota</taxon>
        <taxon>Kickxellomycotina</taxon>
        <taxon>Harpellomycetes</taxon>
        <taxon>Harpellales</taxon>
        <taxon>Legeriomycetaceae</taxon>
        <taxon>Zancudomyces</taxon>
    </lineage>
</organism>
<sequence length="87" mass="10341">MDNFQYTRLLNGKQGFNRKIVDPYNYDDYKDRRCGKDGCQIHLLDSPPFDRNDFVWRGLKKSIMNSHNAYCLQAPPSYDQAIYKDKK</sequence>
<comment type="caution">
    <text evidence="1">The sequence shown here is derived from an EMBL/GenBank/DDBJ whole genome shotgun (WGS) entry which is preliminary data.</text>
</comment>
<dbReference type="AlphaFoldDB" id="A0A1R1PFY8"/>
<proteinExistence type="predicted"/>
<gene>
    <name evidence="1" type="ORF">AX774_g6650</name>
</gene>
<keyword evidence="2" id="KW-1185">Reference proteome</keyword>
<evidence type="ECO:0000313" key="1">
    <source>
        <dbReference type="EMBL" id="OMH79925.1"/>
    </source>
</evidence>
<dbReference type="Proteomes" id="UP000188320">
    <property type="component" value="Unassembled WGS sequence"/>
</dbReference>
<evidence type="ECO:0000313" key="2">
    <source>
        <dbReference type="Proteomes" id="UP000188320"/>
    </source>
</evidence>
<protein>
    <submittedName>
        <fullName evidence="1">Uncharacterized protein</fullName>
    </submittedName>
</protein>
<name>A0A1R1PFY8_ZANCU</name>